<evidence type="ECO:0000256" key="3">
    <source>
        <dbReference type="ARBA" id="ARBA00022840"/>
    </source>
</evidence>
<dbReference type="NCBIfam" id="NF010041">
    <property type="entry name" value="PRK13517.1-1"/>
    <property type="match status" value="1"/>
</dbReference>
<dbReference type="AlphaFoldDB" id="A0A939LZ08"/>
<evidence type="ECO:0000256" key="2">
    <source>
        <dbReference type="ARBA" id="ARBA00022741"/>
    </source>
</evidence>
<evidence type="ECO:0000256" key="4">
    <source>
        <dbReference type="ARBA" id="ARBA00048819"/>
    </source>
</evidence>
<dbReference type="InterPro" id="IPR006336">
    <property type="entry name" value="GCS2"/>
</dbReference>
<dbReference type="HAMAP" id="MF_01609">
    <property type="entry name" value="Glu_cys_ligase_2"/>
    <property type="match status" value="1"/>
</dbReference>
<dbReference type="Proteomes" id="UP000664398">
    <property type="component" value="Unassembled WGS sequence"/>
</dbReference>
<gene>
    <name evidence="6" type="ORF">J4H91_06780</name>
</gene>
<dbReference type="EC" id="6.3.2.2" evidence="5"/>
<dbReference type="EMBL" id="JAGDYL010000008">
    <property type="protein sequence ID" value="MBO1805022.1"/>
    <property type="molecule type" value="Genomic_DNA"/>
</dbReference>
<dbReference type="PANTHER" id="PTHR36510">
    <property type="entry name" value="GLUTAMATE--CYSTEINE LIGASE 2-RELATED"/>
    <property type="match status" value="1"/>
</dbReference>
<dbReference type="Gene3D" id="3.30.590.20">
    <property type="match status" value="1"/>
</dbReference>
<dbReference type="RefSeq" id="WP_208045498.1">
    <property type="nucleotide sequence ID" value="NZ_JAGDYL010000008.1"/>
</dbReference>
<evidence type="ECO:0000256" key="1">
    <source>
        <dbReference type="ARBA" id="ARBA00022598"/>
    </source>
</evidence>
<dbReference type="PANTHER" id="PTHR36510:SF1">
    <property type="entry name" value="GLUTAMATE--CYSTEINE LIGASE 2-RELATED"/>
    <property type="match status" value="1"/>
</dbReference>
<dbReference type="InterPro" id="IPR011793">
    <property type="entry name" value="YbdK"/>
</dbReference>
<proteinExistence type="inferred from homology"/>
<comment type="function">
    <text evidence="5">ATP-dependent carboxylate-amine ligase which exhibits weak glutamate--cysteine ligase activity.</text>
</comment>
<reference evidence="6" key="1">
    <citation type="submission" date="2021-03" db="EMBL/GenBank/DDBJ databases">
        <title>Leucobacter chromiisoli sp. nov., isolated from chromium-containing soil of chemical plant.</title>
        <authorList>
            <person name="Xu Z."/>
        </authorList>
    </citation>
    <scope>NUCLEOTIDE SEQUENCE</scope>
    <source>
        <strain evidence="6">A2</strain>
    </source>
</reference>
<protein>
    <recommendedName>
        <fullName evidence="5">Putative glutamate--cysteine ligase 2</fullName>
        <ecNumber evidence="5">6.3.2.2</ecNumber>
    </recommendedName>
    <alternativeName>
        <fullName evidence="5">Gamma-glutamylcysteine synthetase 2</fullName>
        <shortName evidence="5">GCS 2</shortName>
        <shortName evidence="5">Gamma-GCS 2</shortName>
    </alternativeName>
</protein>
<evidence type="ECO:0000313" key="6">
    <source>
        <dbReference type="EMBL" id="MBO1805022.1"/>
    </source>
</evidence>
<dbReference type="GO" id="GO:0042398">
    <property type="term" value="P:modified amino acid biosynthetic process"/>
    <property type="evidence" value="ECO:0007669"/>
    <property type="project" value="InterPro"/>
</dbReference>
<dbReference type="Pfam" id="PF04107">
    <property type="entry name" value="GCS2"/>
    <property type="match status" value="1"/>
</dbReference>
<evidence type="ECO:0000256" key="5">
    <source>
        <dbReference type="HAMAP-Rule" id="MF_01609"/>
    </source>
</evidence>
<dbReference type="InterPro" id="IPR014746">
    <property type="entry name" value="Gln_synth/guanido_kin_cat_dom"/>
</dbReference>
<name>A0A939LZ08_9MICO</name>
<comment type="catalytic activity">
    <reaction evidence="4 5">
        <text>L-cysteine + L-glutamate + ATP = gamma-L-glutamyl-L-cysteine + ADP + phosphate + H(+)</text>
        <dbReference type="Rhea" id="RHEA:13285"/>
        <dbReference type="ChEBI" id="CHEBI:15378"/>
        <dbReference type="ChEBI" id="CHEBI:29985"/>
        <dbReference type="ChEBI" id="CHEBI:30616"/>
        <dbReference type="ChEBI" id="CHEBI:35235"/>
        <dbReference type="ChEBI" id="CHEBI:43474"/>
        <dbReference type="ChEBI" id="CHEBI:58173"/>
        <dbReference type="ChEBI" id="CHEBI:456216"/>
        <dbReference type="EC" id="6.3.2.2"/>
    </reaction>
</comment>
<keyword evidence="7" id="KW-1185">Reference proteome</keyword>
<dbReference type="GO" id="GO:0005524">
    <property type="term" value="F:ATP binding"/>
    <property type="evidence" value="ECO:0007669"/>
    <property type="project" value="UniProtKB-KW"/>
</dbReference>
<comment type="similarity">
    <text evidence="5">Belongs to the glutamate--cysteine ligase type 2 family. YbdK subfamily.</text>
</comment>
<accession>A0A939LZ08</accession>
<sequence length="450" mass="48743">MTTRTHASFERLIGVEEELLLVDPETGVPVPRSGAVLATAHAESGRAIQGSAPATHLEAELKREQIEVVSAPCATLSGLAIEVAAGRRLADVAARAAGARAVALGTSPAPVDSHLMQSSRFRSLAKQYPLTTREQLTCGLHVHVTVSDDEEGVAVIDRVRPWLPVLLALSANSPLWQGVDTGFASYRHQVWGRWPSAGSTEVFGSAAAYHGIVERMVETGALLDRGMVYFDARLSDRYPTVEIRVSDVCMSARRAVGLAGIVRGLVETEAAAWRRGEPLEAVPTTLVRLAMWTASRFGLEAELIHPVEQQPRPAAEAVEALLDHVSPALEETGDLAEVRGIVAEILREGTGAERQRSLIAQGASYAELVADAVAVTHRPVAREMRPGQRRVYIRHMRTKEIDGIVYTLTRRDAPGPDLDAWYWLGADGSVAELDEAEHRALRVSEVILDE</sequence>
<evidence type="ECO:0000313" key="7">
    <source>
        <dbReference type="Proteomes" id="UP000664398"/>
    </source>
</evidence>
<keyword evidence="2 5" id="KW-0547">Nucleotide-binding</keyword>
<organism evidence="6 7">
    <name type="scientific">Leucobacter ruminantium</name>
    <dbReference type="NCBI Taxonomy" id="1289170"/>
    <lineage>
        <taxon>Bacteria</taxon>
        <taxon>Bacillati</taxon>
        <taxon>Actinomycetota</taxon>
        <taxon>Actinomycetes</taxon>
        <taxon>Micrococcales</taxon>
        <taxon>Microbacteriaceae</taxon>
        <taxon>Leucobacter</taxon>
    </lineage>
</organism>
<dbReference type="GO" id="GO:0004357">
    <property type="term" value="F:glutamate-cysteine ligase activity"/>
    <property type="evidence" value="ECO:0007669"/>
    <property type="project" value="UniProtKB-EC"/>
</dbReference>
<keyword evidence="1 5" id="KW-0436">Ligase</keyword>
<dbReference type="NCBIfam" id="TIGR02050">
    <property type="entry name" value="gshA_cyan_rel"/>
    <property type="match status" value="1"/>
</dbReference>
<comment type="caution">
    <text evidence="6">The sequence shown here is derived from an EMBL/GenBank/DDBJ whole genome shotgun (WGS) entry which is preliminary data.</text>
</comment>
<dbReference type="SUPFAM" id="SSF55931">
    <property type="entry name" value="Glutamine synthetase/guanido kinase"/>
    <property type="match status" value="1"/>
</dbReference>
<keyword evidence="3 5" id="KW-0067">ATP-binding</keyword>
<dbReference type="InterPro" id="IPR050141">
    <property type="entry name" value="GCL_type2/YbdK_subfam"/>
</dbReference>